<evidence type="ECO:0000313" key="2">
    <source>
        <dbReference type="EMBL" id="MDC5696300.1"/>
    </source>
</evidence>
<feature type="compositionally biased region" description="Gly residues" evidence="1">
    <location>
        <begin position="1"/>
        <end position="13"/>
    </location>
</feature>
<proteinExistence type="predicted"/>
<feature type="compositionally biased region" description="Low complexity" evidence="1">
    <location>
        <begin position="21"/>
        <end position="38"/>
    </location>
</feature>
<dbReference type="RefSeq" id="WP_272460876.1">
    <property type="nucleotide sequence ID" value="NZ_JAPFQL010000009.1"/>
</dbReference>
<evidence type="ECO:0000313" key="3">
    <source>
        <dbReference type="Proteomes" id="UP001150259"/>
    </source>
</evidence>
<name>A0ABT5GEH1_9MICO</name>
<keyword evidence="3" id="KW-1185">Reference proteome</keyword>
<dbReference type="EMBL" id="JAPFQL010000009">
    <property type="protein sequence ID" value="MDC5696300.1"/>
    <property type="molecule type" value="Genomic_DNA"/>
</dbReference>
<gene>
    <name evidence="2" type="ORF">OO014_03455</name>
</gene>
<protein>
    <submittedName>
        <fullName evidence="2">Uncharacterized protein</fullName>
    </submittedName>
</protein>
<comment type="caution">
    <text evidence="2">The sequence shown here is derived from an EMBL/GenBank/DDBJ whole genome shotgun (WGS) entry which is preliminary data.</text>
</comment>
<sequence>MTGGMTPPSGGGVPLKDRPVAGPGAQTKAAGQAQTEAAGQARRARHCWVYSATGDEAVHAGLVIEWRRGSEGWSALVTYVVDDQGSPVVVTQWLDGALLQPAR</sequence>
<reference evidence="2 3" key="1">
    <citation type="submission" date="2022-11" db="EMBL/GenBank/DDBJ databases">
        <title>Anaerobic phenanthrene biodegradation by a DNRA strain PheN6.</title>
        <authorList>
            <person name="Zhang Z."/>
        </authorList>
    </citation>
    <scope>NUCLEOTIDE SEQUENCE [LARGE SCALE GENOMIC DNA]</scope>
    <source>
        <strain evidence="2 3">PheN6</strain>
    </source>
</reference>
<organism evidence="2 3">
    <name type="scientific">Intrasporangium calvum</name>
    <dbReference type="NCBI Taxonomy" id="53358"/>
    <lineage>
        <taxon>Bacteria</taxon>
        <taxon>Bacillati</taxon>
        <taxon>Actinomycetota</taxon>
        <taxon>Actinomycetes</taxon>
        <taxon>Micrococcales</taxon>
        <taxon>Intrasporangiaceae</taxon>
        <taxon>Intrasporangium</taxon>
    </lineage>
</organism>
<accession>A0ABT5GEH1</accession>
<dbReference type="Proteomes" id="UP001150259">
    <property type="component" value="Unassembled WGS sequence"/>
</dbReference>
<feature type="region of interest" description="Disordered" evidence="1">
    <location>
        <begin position="1"/>
        <end position="38"/>
    </location>
</feature>
<evidence type="ECO:0000256" key="1">
    <source>
        <dbReference type="SAM" id="MobiDB-lite"/>
    </source>
</evidence>